<dbReference type="InterPro" id="IPR025436">
    <property type="entry name" value="DUF4179"/>
</dbReference>
<dbReference type="InterPro" id="IPR040680">
    <property type="entry name" value="DUF5643"/>
</dbReference>
<keyword evidence="1" id="KW-0472">Membrane</keyword>
<dbReference type="EMBL" id="LT799839">
    <property type="protein sequence ID" value="SLK20627.1"/>
    <property type="molecule type" value="Genomic_DNA"/>
</dbReference>
<feature type="domain" description="DUF4179" evidence="2">
    <location>
        <begin position="43"/>
        <end position="130"/>
    </location>
</feature>
<feature type="transmembrane region" description="Helical" evidence="1">
    <location>
        <begin position="51"/>
        <end position="69"/>
    </location>
</feature>
<gene>
    <name evidence="4" type="ORF">CCH01_19260</name>
</gene>
<reference evidence="5" key="1">
    <citation type="submission" date="2017-03" db="EMBL/GenBank/DDBJ databases">
        <authorList>
            <person name="Falquet L."/>
            <person name="Falquet L."/>
        </authorList>
    </citation>
    <scope>NUCLEOTIDE SEQUENCE [LARGE SCALE GENOMIC DNA]</scope>
</reference>
<keyword evidence="1" id="KW-0812">Transmembrane</keyword>
<dbReference type="STRING" id="1351755.CCH01_19260"/>
<dbReference type="GeneID" id="66302241"/>
<dbReference type="Pfam" id="PF18705">
    <property type="entry name" value="DUF5643"/>
    <property type="match status" value="1"/>
</dbReference>
<dbReference type="Gene3D" id="2.60.40.1630">
    <property type="entry name" value="bacillus anthracis domain"/>
    <property type="match status" value="1"/>
</dbReference>
<evidence type="ECO:0000313" key="5">
    <source>
        <dbReference type="Proteomes" id="UP000190476"/>
    </source>
</evidence>
<dbReference type="Proteomes" id="UP000190476">
    <property type="component" value="Chromosome I"/>
</dbReference>
<dbReference type="Pfam" id="PF13786">
    <property type="entry name" value="DUF4179"/>
    <property type="match status" value="1"/>
</dbReference>
<evidence type="ECO:0000256" key="1">
    <source>
        <dbReference type="SAM" id="Phobius"/>
    </source>
</evidence>
<protein>
    <submittedName>
        <fullName evidence="4">Uncharacterized protein</fullName>
    </submittedName>
</protein>
<evidence type="ECO:0000259" key="3">
    <source>
        <dbReference type="Pfam" id="PF18705"/>
    </source>
</evidence>
<proteinExistence type="predicted"/>
<keyword evidence="5" id="KW-1185">Reference proteome</keyword>
<feature type="domain" description="DUF5643" evidence="3">
    <location>
        <begin position="221"/>
        <end position="338"/>
    </location>
</feature>
<accession>A0A1U6JKJ4</accession>
<dbReference type="RefSeq" id="WP_079481517.1">
    <property type="nucleotide sequence ID" value="NZ_CBML010000006.1"/>
</dbReference>
<sequence length="340" mass="37752">MNKNIYDMLNDSNINLDEYHSYELNDIEKAKMKSNFRKTSKTKKNRKAPKIVAAIALGLTVGLFATNIGNNVLATINIISEDIASRLGIEKNLDDYKTVVNKSITKNGVTIQLNEVILNGDELIVSTNIRASESIGEYGLQAFGDVYINGRKASSGAGGGAKAIDEYTMEETITYNLNSINIDDNLNIKIRYSTIGMENDEVRGPWEFEFKGNGKELAIATKEIDLDYSFNLEDGEKIILNKYTTNAIGQKIYYKTENGTGKYDMVLKGSDDLGNNVEFYLSHGSKIEGLFKNSSIDGEVSSEAKELTLTPYAVKFPEKSGKLSNDFKKVGEEFKININK</sequence>
<organism evidence="4 5">
    <name type="scientific">Clostridium chauvoei JF4335</name>
    <dbReference type="NCBI Taxonomy" id="1351755"/>
    <lineage>
        <taxon>Bacteria</taxon>
        <taxon>Bacillati</taxon>
        <taxon>Bacillota</taxon>
        <taxon>Clostridia</taxon>
        <taxon>Eubacteriales</taxon>
        <taxon>Clostridiaceae</taxon>
        <taxon>Clostridium</taxon>
    </lineage>
</organism>
<dbReference type="AlphaFoldDB" id="A0A1U6JKJ4"/>
<name>A0A1U6JKJ4_9CLOT</name>
<keyword evidence="1" id="KW-1133">Transmembrane helix</keyword>
<dbReference type="OrthoDB" id="1695052at2"/>
<evidence type="ECO:0000259" key="2">
    <source>
        <dbReference type="Pfam" id="PF13786"/>
    </source>
</evidence>
<evidence type="ECO:0000313" key="4">
    <source>
        <dbReference type="EMBL" id="SLK20627.1"/>
    </source>
</evidence>